<accession>A0A485C4H8</accession>
<dbReference type="Proteomes" id="UP000401081">
    <property type="component" value="Unassembled WGS sequence"/>
</dbReference>
<protein>
    <submittedName>
        <fullName evidence="1">Uncharacterized protein</fullName>
    </submittedName>
</protein>
<evidence type="ECO:0000313" key="2">
    <source>
        <dbReference type="Proteomes" id="UP000401081"/>
    </source>
</evidence>
<reference evidence="1 2" key="1">
    <citation type="submission" date="2019-03" db="EMBL/GenBank/DDBJ databases">
        <authorList>
            <consortium name="Pathogen Informatics"/>
        </authorList>
    </citation>
    <scope>NUCLEOTIDE SEQUENCE [LARGE SCALE GENOMIC DNA]</scope>
    <source>
        <strain evidence="1 2">NCTC12993</strain>
    </source>
</reference>
<keyword evidence="2" id="KW-1185">Reference proteome</keyword>
<evidence type="ECO:0000313" key="1">
    <source>
        <dbReference type="EMBL" id="VFS79042.1"/>
    </source>
</evidence>
<sequence>MNSPVSQAAEFPASTQSVLREPAPLPASKKVWHNPMMVPLRPWRPVIAGFWASAFLCCFSRCGRW</sequence>
<dbReference type="EMBL" id="CAADJD010000024">
    <property type="protein sequence ID" value="VFS79042.1"/>
    <property type="molecule type" value="Genomic_DNA"/>
</dbReference>
<proteinExistence type="predicted"/>
<dbReference type="AlphaFoldDB" id="A0A485C4H8"/>
<organism evidence="1 2">
    <name type="scientific">Kluyvera cryocrescens</name>
    <name type="common">Kluyvera citrophila</name>
    <dbReference type="NCBI Taxonomy" id="580"/>
    <lineage>
        <taxon>Bacteria</taxon>
        <taxon>Pseudomonadati</taxon>
        <taxon>Pseudomonadota</taxon>
        <taxon>Gammaproteobacteria</taxon>
        <taxon>Enterobacterales</taxon>
        <taxon>Enterobacteriaceae</taxon>
        <taxon>Kluyvera</taxon>
    </lineage>
</organism>
<name>A0A485C4H8_KLUCR</name>
<gene>
    <name evidence="1" type="ORF">NCTC12993_05747</name>
</gene>